<evidence type="ECO:0000313" key="7">
    <source>
        <dbReference type="EMBL" id="GAA4713910.1"/>
    </source>
</evidence>
<feature type="transmembrane region" description="Helical" evidence="5">
    <location>
        <begin position="45"/>
        <end position="69"/>
    </location>
</feature>
<keyword evidence="8" id="KW-1185">Reference proteome</keyword>
<evidence type="ECO:0000256" key="1">
    <source>
        <dbReference type="ARBA" id="ARBA00004141"/>
    </source>
</evidence>
<gene>
    <name evidence="7" type="ORF">GCM10023215_66240</name>
</gene>
<feature type="transmembrane region" description="Helical" evidence="5">
    <location>
        <begin position="21"/>
        <end position="39"/>
    </location>
</feature>
<feature type="transmembrane region" description="Helical" evidence="5">
    <location>
        <begin position="202"/>
        <end position="223"/>
    </location>
</feature>
<evidence type="ECO:0000256" key="2">
    <source>
        <dbReference type="ARBA" id="ARBA00022692"/>
    </source>
</evidence>
<evidence type="ECO:0000256" key="3">
    <source>
        <dbReference type="ARBA" id="ARBA00022989"/>
    </source>
</evidence>
<evidence type="ECO:0000256" key="5">
    <source>
        <dbReference type="SAM" id="Phobius"/>
    </source>
</evidence>
<dbReference type="InterPro" id="IPR013525">
    <property type="entry name" value="ABC2_TM"/>
</dbReference>
<evidence type="ECO:0000259" key="6">
    <source>
        <dbReference type="Pfam" id="PF12698"/>
    </source>
</evidence>
<feature type="domain" description="ABC-2 type transporter transmembrane" evidence="6">
    <location>
        <begin position="46"/>
        <end position="225"/>
    </location>
</feature>
<dbReference type="Pfam" id="PF12698">
    <property type="entry name" value="ABC2_membrane_3"/>
    <property type="match status" value="1"/>
</dbReference>
<comment type="subcellular location">
    <subcellularLocation>
        <location evidence="1">Membrane</location>
        <topology evidence="1">Multi-pass membrane protein</topology>
    </subcellularLocation>
</comment>
<dbReference type="EMBL" id="BAABIC010000039">
    <property type="protein sequence ID" value="GAA4713910.1"/>
    <property type="molecule type" value="Genomic_DNA"/>
</dbReference>
<name>A0ABP8XVB2_9PSEU</name>
<proteinExistence type="predicted"/>
<reference evidence="8" key="1">
    <citation type="journal article" date="2019" name="Int. J. Syst. Evol. Microbiol.">
        <title>The Global Catalogue of Microorganisms (GCM) 10K type strain sequencing project: providing services to taxonomists for standard genome sequencing and annotation.</title>
        <authorList>
            <consortium name="The Broad Institute Genomics Platform"/>
            <consortium name="The Broad Institute Genome Sequencing Center for Infectious Disease"/>
            <person name="Wu L."/>
            <person name="Ma J."/>
        </authorList>
    </citation>
    <scope>NUCLEOTIDE SEQUENCE [LARGE SCALE GENOMIC DNA]</scope>
    <source>
        <strain evidence="8">JCM 18055</strain>
    </source>
</reference>
<feature type="transmembrane region" description="Helical" evidence="5">
    <location>
        <begin position="90"/>
        <end position="112"/>
    </location>
</feature>
<sequence length="237" mass="24642">MDRITALVSSELRLILRNRTTLTSVLVVPLGLGVFLTFSQIGSPAYVVAMQLIFALGMGVYVGGTQTLVARRQSRVLKRFRTSGISDTGLLVGTVGPAAVLALGQLVLFGLFDVVAGLPVPTAPLALPLAVVGGLALVSTAALATSIVTPTAERAQITTLPLFFVMVAAAVIIAVLPAGGWLDALALLPGGALGALSRIAYGAPWSPYVLVSLVVWPVLFGWLATRNFRWDARVAVA</sequence>
<protein>
    <recommendedName>
        <fullName evidence="6">ABC-2 type transporter transmembrane domain-containing protein</fullName>
    </recommendedName>
</protein>
<feature type="transmembrane region" description="Helical" evidence="5">
    <location>
        <begin position="160"/>
        <end position="182"/>
    </location>
</feature>
<keyword evidence="3 5" id="KW-1133">Transmembrane helix</keyword>
<evidence type="ECO:0000313" key="8">
    <source>
        <dbReference type="Proteomes" id="UP001500325"/>
    </source>
</evidence>
<keyword evidence="4 5" id="KW-0472">Membrane</keyword>
<dbReference type="Proteomes" id="UP001500325">
    <property type="component" value="Unassembled WGS sequence"/>
</dbReference>
<feature type="transmembrane region" description="Helical" evidence="5">
    <location>
        <begin position="124"/>
        <end position="148"/>
    </location>
</feature>
<evidence type="ECO:0000256" key="4">
    <source>
        <dbReference type="ARBA" id="ARBA00023136"/>
    </source>
</evidence>
<dbReference type="RefSeq" id="WP_345384770.1">
    <property type="nucleotide sequence ID" value="NZ_BAABIC010000039.1"/>
</dbReference>
<keyword evidence="2 5" id="KW-0812">Transmembrane</keyword>
<organism evidence="7 8">
    <name type="scientific">Pseudonocardia yuanmonensis</name>
    <dbReference type="NCBI Taxonomy" id="1095914"/>
    <lineage>
        <taxon>Bacteria</taxon>
        <taxon>Bacillati</taxon>
        <taxon>Actinomycetota</taxon>
        <taxon>Actinomycetes</taxon>
        <taxon>Pseudonocardiales</taxon>
        <taxon>Pseudonocardiaceae</taxon>
        <taxon>Pseudonocardia</taxon>
    </lineage>
</organism>
<accession>A0ABP8XVB2</accession>
<comment type="caution">
    <text evidence="7">The sequence shown here is derived from an EMBL/GenBank/DDBJ whole genome shotgun (WGS) entry which is preliminary data.</text>
</comment>